<feature type="domain" description="Type I restriction enzyme R protein N-terminal" evidence="3">
    <location>
        <begin position="57"/>
        <end position="164"/>
    </location>
</feature>
<dbReference type="GO" id="GO:0008170">
    <property type="term" value="F:N-methyltransferase activity"/>
    <property type="evidence" value="ECO:0007669"/>
    <property type="project" value="InterPro"/>
</dbReference>
<dbReference type="Gene3D" id="3.40.50.150">
    <property type="entry name" value="Vaccinia Virus protein VP39"/>
    <property type="match status" value="1"/>
</dbReference>
<dbReference type="Pfam" id="PF13588">
    <property type="entry name" value="HSDR_N_2"/>
    <property type="match status" value="1"/>
</dbReference>
<feature type="domain" description="DNA methylase adenine-specific" evidence="2">
    <location>
        <begin position="305"/>
        <end position="586"/>
    </location>
</feature>
<dbReference type="PANTHER" id="PTHR42998">
    <property type="entry name" value="TYPE I RESTRICTION ENZYME HINDVIIP M PROTEIN-RELATED"/>
    <property type="match status" value="1"/>
</dbReference>
<dbReference type="PRINTS" id="PR00507">
    <property type="entry name" value="N12N6MTFRASE"/>
</dbReference>
<keyword evidence="4" id="KW-0808">Transferase</keyword>
<evidence type="ECO:0000259" key="2">
    <source>
        <dbReference type="Pfam" id="PF02384"/>
    </source>
</evidence>
<dbReference type="EMBL" id="SOIZ01000353">
    <property type="protein sequence ID" value="TET59542.1"/>
    <property type="molecule type" value="Genomic_DNA"/>
</dbReference>
<evidence type="ECO:0000256" key="1">
    <source>
        <dbReference type="SAM" id="Coils"/>
    </source>
</evidence>
<dbReference type="InterPro" id="IPR029063">
    <property type="entry name" value="SAM-dependent_MTases_sf"/>
</dbReference>
<name>A0A523VXN8_UNCAE</name>
<dbReference type="InterPro" id="IPR003356">
    <property type="entry name" value="DNA_methylase_A-5"/>
</dbReference>
<keyword evidence="4" id="KW-0489">Methyltransferase</keyword>
<dbReference type="AlphaFoldDB" id="A0A523VXN8"/>
<dbReference type="SUPFAM" id="SSF53335">
    <property type="entry name" value="S-adenosyl-L-methionine-dependent methyltransferases"/>
    <property type="match status" value="1"/>
</dbReference>
<keyword evidence="1" id="KW-0175">Coiled coil</keyword>
<sequence>MLSTQKIQGIFSTLEVKHGISLFTTGELDAIESLIIEKEGRFFIKCQVKDKYKVAKPEEIVRQAFVWRLLHEYNYPKGRIDVERVVYFGSRDSGLADIVILHDDLTHPYIIFEVKRPRRTDGLEQLKSYCNAEGAPIGVWSNGNEMIRLHREEPNIFVEIPRIPKVSETLRDILTERWTLKWLEEHDELKQGKTTLKNILLTLEELVLGNAGVEPFDEIFKLIYAKLFDEWQGINNPNYQLEFFVGDRSPGQVKTAITNLLEGVKHIWSGVFEPLEKIELRDEHLKVCVSFLEKVKLFNSNLRIIDEAFEYLIPQVSKKKEGQFFTPRPVEDMVVKMLNPKPDEFLIDPACGSAGFLLHSVMWIAGGVITGKELPPSAKNFAQNNIVGVDFAKKPVMIAKAINLIVGDGKSNVYKDNSLAPQTWNEETRAGLRPRLLRFRSEPERDRENQDKFLYLDFDVLMTNPPFAGTVKEREILRLYLLAEKNGRLISKIGRHILFLNRSLQCIRPGGRMAIVLPQGLLNNTNAEYIRRFVIDEARILAVVGLHVNTFKPHTGTKTSVLFLQKYTDEERYRIQEIKVKYDGEWEDFVGQLRDTYKDTSWDSEVDEEQLSEELKSFIETYFGVAEEFLEDEAVEEVGGEESAEIETKGADSLNVLIDELQQWERSLKEKESETPPSLEEKKAAQKEVRTITNKIKKLQREISERTLGGQVYLVLNEEKITEQFKRFWLEGKILTEIDYPIFFAVNQKPVKDNSGEYRYERGLSGEPLMDEYEHPVIDHDLGEIAEAFVKFAKEHDYDFWRG</sequence>
<accession>A0A523VXN8</accession>
<comment type="caution">
    <text evidence="4">The sequence shown here is derived from an EMBL/GenBank/DDBJ whole genome shotgun (WGS) entry which is preliminary data.</text>
</comment>
<dbReference type="GO" id="GO:0003677">
    <property type="term" value="F:DNA binding"/>
    <property type="evidence" value="ECO:0007669"/>
    <property type="project" value="InterPro"/>
</dbReference>
<dbReference type="Pfam" id="PF02384">
    <property type="entry name" value="N6_Mtase"/>
    <property type="match status" value="1"/>
</dbReference>
<dbReference type="InterPro" id="IPR052916">
    <property type="entry name" value="Type-I_RE_MTase_Subunit"/>
</dbReference>
<reference evidence="4 5" key="1">
    <citation type="submission" date="2019-03" db="EMBL/GenBank/DDBJ databases">
        <title>Metabolic potential of uncultured bacteria and archaea associated with petroleum seepage in deep-sea sediments.</title>
        <authorList>
            <person name="Dong X."/>
            <person name="Hubert C."/>
        </authorList>
    </citation>
    <scope>NUCLEOTIDE SEQUENCE [LARGE SCALE GENOMIC DNA]</scope>
    <source>
        <strain evidence="4">E29_bin52</strain>
    </source>
</reference>
<protein>
    <submittedName>
        <fullName evidence="4">SAM-dependent methyltransferase</fullName>
    </submittedName>
</protein>
<evidence type="ECO:0000313" key="4">
    <source>
        <dbReference type="EMBL" id="TET59542.1"/>
    </source>
</evidence>
<feature type="coiled-coil region" evidence="1">
    <location>
        <begin position="654"/>
        <end position="702"/>
    </location>
</feature>
<evidence type="ECO:0000259" key="3">
    <source>
        <dbReference type="Pfam" id="PF13588"/>
    </source>
</evidence>
<dbReference type="PANTHER" id="PTHR42998:SF1">
    <property type="entry name" value="TYPE I RESTRICTION ENZYME HINDI METHYLASE SUBUNIT"/>
    <property type="match status" value="1"/>
</dbReference>
<dbReference type="GO" id="GO:0032259">
    <property type="term" value="P:methylation"/>
    <property type="evidence" value="ECO:0007669"/>
    <property type="project" value="UniProtKB-KW"/>
</dbReference>
<evidence type="ECO:0000313" key="5">
    <source>
        <dbReference type="Proteomes" id="UP000319130"/>
    </source>
</evidence>
<dbReference type="InterPro" id="IPR029464">
    <property type="entry name" value="HSDR_N"/>
</dbReference>
<dbReference type="Proteomes" id="UP000319130">
    <property type="component" value="Unassembled WGS sequence"/>
</dbReference>
<gene>
    <name evidence="4" type="ORF">E3J48_07685</name>
</gene>
<proteinExistence type="predicted"/>
<organism evidence="4 5">
    <name type="scientific">Aerophobetes bacterium</name>
    <dbReference type="NCBI Taxonomy" id="2030807"/>
    <lineage>
        <taxon>Bacteria</taxon>
        <taxon>Candidatus Aerophobota</taxon>
    </lineage>
</organism>